<dbReference type="InterPro" id="IPR051763">
    <property type="entry name" value="Copper_Homeo_Regul"/>
</dbReference>
<feature type="compositionally biased region" description="Polar residues" evidence="8">
    <location>
        <begin position="117"/>
        <end position="128"/>
    </location>
</feature>
<keyword evidence="4" id="KW-0186">Copper</keyword>
<evidence type="ECO:0000313" key="11">
    <source>
        <dbReference type="Proteomes" id="UP001056012"/>
    </source>
</evidence>
<dbReference type="Gene3D" id="3.90.430.10">
    <property type="entry name" value="Copper fist DNA-binding domain"/>
    <property type="match status" value="1"/>
</dbReference>
<feature type="compositionally biased region" description="Low complexity" evidence="8">
    <location>
        <begin position="365"/>
        <end position="381"/>
    </location>
</feature>
<keyword evidence="5" id="KW-0805">Transcription regulation</keyword>
<evidence type="ECO:0000313" key="10">
    <source>
        <dbReference type="EMBL" id="USP78219.1"/>
    </source>
</evidence>
<dbReference type="OrthoDB" id="5600085at2759"/>
<dbReference type="GO" id="GO:0005634">
    <property type="term" value="C:nucleus"/>
    <property type="evidence" value="ECO:0007669"/>
    <property type="project" value="UniProtKB-SubCell"/>
</dbReference>
<dbReference type="GO" id="GO:0006878">
    <property type="term" value="P:intracellular copper ion homeostasis"/>
    <property type="evidence" value="ECO:0007669"/>
    <property type="project" value="TreeGrafter"/>
</dbReference>
<dbReference type="InterPro" id="IPR036395">
    <property type="entry name" value="Cu_fist_DNA-bd_dom_sf"/>
</dbReference>
<dbReference type="PROSITE" id="PS50073">
    <property type="entry name" value="COPPER_FIST_2"/>
    <property type="match status" value="1"/>
</dbReference>
<keyword evidence="7" id="KW-0539">Nucleus</keyword>
<dbReference type="PANTHER" id="PTHR28088:SF5">
    <property type="entry name" value="TRANSCRIPTIONAL ACTIVATOR HAA1-RELATED"/>
    <property type="match status" value="1"/>
</dbReference>
<feature type="region of interest" description="Disordered" evidence="8">
    <location>
        <begin position="365"/>
        <end position="400"/>
    </location>
</feature>
<dbReference type="VEuPathDB" id="FungiDB:yc1106_05493"/>
<keyword evidence="6" id="KW-0804">Transcription</keyword>
<dbReference type="Proteomes" id="UP001056012">
    <property type="component" value="Chromosome 4"/>
</dbReference>
<dbReference type="GO" id="GO:0000981">
    <property type="term" value="F:DNA-binding transcription factor activity, RNA polymerase II-specific"/>
    <property type="evidence" value="ECO:0007669"/>
    <property type="project" value="TreeGrafter"/>
</dbReference>
<keyword evidence="11" id="KW-1185">Reference proteome</keyword>
<dbReference type="SMART" id="SM01090">
    <property type="entry name" value="Copper-fist"/>
    <property type="match status" value="1"/>
</dbReference>
<dbReference type="Pfam" id="PF00649">
    <property type="entry name" value="Copper-fist"/>
    <property type="match status" value="1"/>
</dbReference>
<evidence type="ECO:0000256" key="5">
    <source>
        <dbReference type="ARBA" id="ARBA00023015"/>
    </source>
</evidence>
<dbReference type="GO" id="GO:0006879">
    <property type="term" value="P:intracellular iron ion homeostasis"/>
    <property type="evidence" value="ECO:0007669"/>
    <property type="project" value="TreeGrafter"/>
</dbReference>
<feature type="region of interest" description="Disordered" evidence="8">
    <location>
        <begin position="196"/>
        <end position="222"/>
    </location>
</feature>
<keyword evidence="2" id="KW-0479">Metal-binding</keyword>
<evidence type="ECO:0000256" key="1">
    <source>
        <dbReference type="ARBA" id="ARBA00004123"/>
    </source>
</evidence>
<dbReference type="InterPro" id="IPR001083">
    <property type="entry name" value="Cu_fist_DNA-bd_dom"/>
</dbReference>
<dbReference type="EMBL" id="CP089277">
    <property type="protein sequence ID" value="USP78219.1"/>
    <property type="molecule type" value="Genomic_DNA"/>
</dbReference>
<gene>
    <name evidence="10" type="ORF">yc1106_05493</name>
</gene>
<feature type="compositionally biased region" description="Low complexity" evidence="8">
    <location>
        <begin position="129"/>
        <end position="146"/>
    </location>
</feature>
<accession>A0A9Q9DTW9</accession>
<proteinExistence type="predicted"/>
<evidence type="ECO:0000256" key="3">
    <source>
        <dbReference type="ARBA" id="ARBA00022833"/>
    </source>
</evidence>
<dbReference type="GO" id="GO:0045944">
    <property type="term" value="P:positive regulation of transcription by RNA polymerase II"/>
    <property type="evidence" value="ECO:0007669"/>
    <property type="project" value="TreeGrafter"/>
</dbReference>
<feature type="region of interest" description="Disordered" evidence="8">
    <location>
        <begin position="113"/>
        <end position="146"/>
    </location>
</feature>
<evidence type="ECO:0000256" key="7">
    <source>
        <dbReference type="ARBA" id="ARBA00023242"/>
    </source>
</evidence>
<dbReference type="AlphaFoldDB" id="A0A9Q9DTW9"/>
<sequence>MWAEVNGERKKVACGPCIRGHRSSKCDHRDRVLVEVRKPGRPLSSCPHPTGSCSCERVVINYTIPKASQCACPSEREAPTATVVGNSRISKGRRKSTAVTPFYLDKAIRAGLDTETDTSSSTQAPSETSGSNAPSLPSSASSTPRLLPAQNESISSCCKPKQEPKQAPTPIQAGGCCGSKNKPAPEPPIVQKKSCCSGTPKKAAPTYQPNGYPPLGPQFQYPAQTQGMIPQYQIPHPANLPSNTPNPFGLGTPIYNHAAAAYHQNSSIPMSPGANAFMSPNMTTSPVNQHAPDHNCHCGESCSCFGCAAHPNNATMMEYVRVMAHFQYTGGFGGMAPPLYDMPVYPHQPGYGAEAGQRMSYDSMPQGMTTPTQTQMSSQTGLDSPTRRNQSISIPGDWQQPLTAMHDLSQASFLGNIDYANSNAINENHPPLKLKREDMTDTSAADSPKDEDTPTLSPSSFFWNEMTLPGCSDASGTCQCGDGCACVGCLTHGGHTGEQLEDLSTSEQTSFPDFAPNLSFNMNSPTNFLGFTAGPS</sequence>
<keyword evidence="3" id="KW-0862">Zinc</keyword>
<feature type="region of interest" description="Disordered" evidence="8">
    <location>
        <begin position="426"/>
        <end position="457"/>
    </location>
</feature>
<dbReference type="SUPFAM" id="SSF57879">
    <property type="entry name" value="Zinc domain conserved in yeast copper-regulated transcription factors"/>
    <property type="match status" value="1"/>
</dbReference>
<reference evidence="10" key="1">
    <citation type="submission" date="2021-12" db="EMBL/GenBank/DDBJ databases">
        <title>Curvularia clavata genome.</title>
        <authorList>
            <person name="Cao Y."/>
        </authorList>
    </citation>
    <scope>NUCLEOTIDE SEQUENCE</scope>
    <source>
        <strain evidence="10">Yc1106</strain>
    </source>
</reference>
<comment type="subcellular location">
    <subcellularLocation>
        <location evidence="1">Nucleus</location>
    </subcellularLocation>
</comment>
<feature type="domain" description="Copper-fist" evidence="9">
    <location>
        <begin position="11"/>
        <end position="43"/>
    </location>
</feature>
<organism evidence="10 11">
    <name type="scientific">Curvularia clavata</name>
    <dbReference type="NCBI Taxonomy" id="95742"/>
    <lineage>
        <taxon>Eukaryota</taxon>
        <taxon>Fungi</taxon>
        <taxon>Dikarya</taxon>
        <taxon>Ascomycota</taxon>
        <taxon>Pezizomycotina</taxon>
        <taxon>Dothideomycetes</taxon>
        <taxon>Pleosporomycetidae</taxon>
        <taxon>Pleosporales</taxon>
        <taxon>Pleosporineae</taxon>
        <taxon>Pleosporaceae</taxon>
        <taxon>Curvularia</taxon>
    </lineage>
</organism>
<dbReference type="SMART" id="SM00412">
    <property type="entry name" value="Cu_FIST"/>
    <property type="match status" value="1"/>
</dbReference>
<evidence type="ECO:0000256" key="8">
    <source>
        <dbReference type="SAM" id="MobiDB-lite"/>
    </source>
</evidence>
<dbReference type="PANTHER" id="PTHR28088">
    <property type="entry name" value="TRANSCRIPTIONAL ACTIVATOR HAA1-RELATED"/>
    <property type="match status" value="1"/>
</dbReference>
<dbReference type="GO" id="GO:0000978">
    <property type="term" value="F:RNA polymerase II cis-regulatory region sequence-specific DNA binding"/>
    <property type="evidence" value="ECO:0007669"/>
    <property type="project" value="TreeGrafter"/>
</dbReference>
<dbReference type="FunFam" id="3.90.430.10:FF:000001">
    <property type="entry name" value="Copper fist DNA-binding protein"/>
    <property type="match status" value="1"/>
</dbReference>
<protein>
    <recommendedName>
        <fullName evidence="9">Copper-fist domain-containing protein</fullName>
    </recommendedName>
</protein>
<evidence type="ECO:0000256" key="2">
    <source>
        <dbReference type="ARBA" id="ARBA00022723"/>
    </source>
</evidence>
<name>A0A9Q9DTW9_CURCL</name>
<evidence type="ECO:0000256" key="6">
    <source>
        <dbReference type="ARBA" id="ARBA00023163"/>
    </source>
</evidence>
<dbReference type="PRINTS" id="PR00617">
    <property type="entry name" value="COPPERFIST"/>
</dbReference>
<dbReference type="GO" id="GO:0005507">
    <property type="term" value="F:copper ion binding"/>
    <property type="evidence" value="ECO:0007669"/>
    <property type="project" value="InterPro"/>
</dbReference>
<evidence type="ECO:0000259" key="9">
    <source>
        <dbReference type="PROSITE" id="PS50073"/>
    </source>
</evidence>
<evidence type="ECO:0000256" key="4">
    <source>
        <dbReference type="ARBA" id="ARBA00023008"/>
    </source>
</evidence>